<reference evidence="1" key="1">
    <citation type="submission" date="2022-03" db="EMBL/GenBank/DDBJ databases">
        <title>Description of Abyssus ytuae gen. nov., sp. nov., a novel member of the family Flavobacteriaceae isolated from the sediment of Mariana Trench.</title>
        <authorList>
            <person name="Zhang J."/>
            <person name="Xu X."/>
        </authorList>
    </citation>
    <scope>NUCLEOTIDE SEQUENCE</scope>
    <source>
        <strain evidence="1">MT3330</strain>
    </source>
</reference>
<sequence length="175" mass="20633">MTSKNYLDQFIQKLESKTNIKFDWIDRNISKGKFTFENTQLEKTITGTLELQSDRIQAKLFYNKNYSLKYIKSELRNILEHMGSARTFLTFANHFPIPDDYITTKFLIDELSEGDEIEIPYGTYYYSVNNDYLDCNGWPLEEKFVGQFVEQVMRGCESGTLEPLPHTVFKLIKKY</sequence>
<gene>
    <name evidence="1" type="ORF">MQE35_08680</name>
</gene>
<dbReference type="Proteomes" id="UP000831290">
    <property type="component" value="Chromosome"/>
</dbReference>
<accession>A0A9E7D4V6</accession>
<evidence type="ECO:0000313" key="2">
    <source>
        <dbReference type="Proteomes" id="UP000831290"/>
    </source>
</evidence>
<dbReference type="EMBL" id="CP094358">
    <property type="protein sequence ID" value="UOB19359.1"/>
    <property type="molecule type" value="Genomic_DNA"/>
</dbReference>
<keyword evidence="2" id="KW-1185">Reference proteome</keyword>
<dbReference type="RefSeq" id="WP_255845975.1">
    <property type="nucleotide sequence ID" value="NZ_CP094358.1"/>
</dbReference>
<organism evidence="1 2">
    <name type="scientific">Abyssalbus ytuae</name>
    <dbReference type="NCBI Taxonomy" id="2926907"/>
    <lineage>
        <taxon>Bacteria</taxon>
        <taxon>Pseudomonadati</taxon>
        <taxon>Bacteroidota</taxon>
        <taxon>Flavobacteriia</taxon>
        <taxon>Flavobacteriales</taxon>
        <taxon>Flavobacteriaceae</taxon>
        <taxon>Abyssalbus</taxon>
    </lineage>
</organism>
<proteinExistence type="predicted"/>
<name>A0A9E7D4V6_9FLAO</name>
<dbReference type="AlphaFoldDB" id="A0A9E7D4V6"/>
<protein>
    <submittedName>
        <fullName evidence="1">Uncharacterized protein</fullName>
    </submittedName>
</protein>
<dbReference type="KEGG" id="fbm:MQE35_08680"/>
<evidence type="ECO:0000313" key="1">
    <source>
        <dbReference type="EMBL" id="UOB19359.1"/>
    </source>
</evidence>